<dbReference type="RefSeq" id="XP_040745327.1">
    <property type="nucleotide sequence ID" value="XM_040886743.1"/>
</dbReference>
<dbReference type="STRING" id="61395.A0A1Y1WEI8"/>
<feature type="transmembrane region" description="Helical" evidence="10">
    <location>
        <begin position="269"/>
        <end position="296"/>
    </location>
</feature>
<feature type="transmembrane region" description="Helical" evidence="10">
    <location>
        <begin position="223"/>
        <end position="249"/>
    </location>
</feature>
<dbReference type="AlphaFoldDB" id="A0A1Y1WEI8"/>
<evidence type="ECO:0000256" key="10">
    <source>
        <dbReference type="SAM" id="Phobius"/>
    </source>
</evidence>
<dbReference type="OrthoDB" id="377083at2759"/>
<evidence type="ECO:0000256" key="6">
    <source>
        <dbReference type="ARBA" id="ARBA00022777"/>
    </source>
</evidence>
<evidence type="ECO:0000256" key="9">
    <source>
        <dbReference type="ARBA" id="ARBA00023136"/>
    </source>
</evidence>
<feature type="transmembrane region" description="Helical" evidence="10">
    <location>
        <begin position="378"/>
        <end position="397"/>
    </location>
</feature>
<feature type="transmembrane region" description="Helical" evidence="10">
    <location>
        <begin position="188"/>
        <end position="211"/>
    </location>
</feature>
<evidence type="ECO:0000313" key="11">
    <source>
        <dbReference type="EMBL" id="ORX71903.1"/>
    </source>
</evidence>
<dbReference type="Proteomes" id="UP000193922">
    <property type="component" value="Unassembled WGS sequence"/>
</dbReference>
<evidence type="ECO:0000256" key="1">
    <source>
        <dbReference type="ARBA" id="ARBA00004477"/>
    </source>
</evidence>
<dbReference type="GO" id="GO:0043048">
    <property type="term" value="P:dolichyl monophosphate biosynthetic process"/>
    <property type="evidence" value="ECO:0007669"/>
    <property type="project" value="TreeGrafter"/>
</dbReference>
<feature type="transmembrane region" description="Helical" evidence="10">
    <location>
        <begin position="74"/>
        <end position="99"/>
    </location>
</feature>
<comment type="similarity">
    <text evidence="2">Belongs to the polyprenol kinase family.</text>
</comment>
<dbReference type="GeneID" id="63803391"/>
<feature type="transmembrane region" description="Helical" evidence="10">
    <location>
        <begin position="41"/>
        <end position="62"/>
    </location>
</feature>
<name>A0A1Y1WEI8_9FUNG</name>
<dbReference type="PANTHER" id="PTHR13205">
    <property type="entry name" value="TRANSMEMBRANE PROTEIN 15-RELATED"/>
    <property type="match status" value="1"/>
</dbReference>
<gene>
    <name evidence="11" type="ORF">DL89DRAFT_265607</name>
</gene>
<keyword evidence="6" id="KW-0418">Kinase</keyword>
<evidence type="ECO:0000256" key="2">
    <source>
        <dbReference type="ARBA" id="ARBA00010794"/>
    </source>
</evidence>
<sequence>MYRPAADDGVVWGACLLPLVLSAKAIDQSAEVEPRGLSVGFAIAVAVAMSTAFAVSSLSAFLQQRRGEQVRWTPLVYVSNGLSVGLVAVLLAVVAQSLVTVYVARSLAKSFTLGEAAVVAQTVVLVAMDFAARVWSSGEPYEDIGAVCLEAAVLGLLAMARVLASAFAEPASVIGSHRPVDNSSMAAVAKFAGIVGMFGSASLVSVVYIARMVLGSTDHLLTIAYWVGLLIVGGGVYALAANTCGIWQLRGANWHCTSSASRTTSLATLMFVPGFLAAPQLLHLGFTVALCVRLFGIGPLASPMRDFFAKFVDHRDAGCLVTSHFYLLLGCALPVWLGGSSPVACLAGVLSLGVGDAVASLVGMRLGRVRWPGSPKTIEGTAGFVVSMLAAIQLIRARLGGPGGAGGLSFLLLSAVAGVLEAFTEQNDNLVIPLFIYAGAHAMSTGAGLDIVRLGPASLVAFAVVLPDVIDATKQRSITGLAGSQ</sequence>
<keyword evidence="7" id="KW-0256">Endoplasmic reticulum</keyword>
<dbReference type="GO" id="GO:0004168">
    <property type="term" value="F:dolichol kinase activity"/>
    <property type="evidence" value="ECO:0007669"/>
    <property type="project" value="UniProtKB-EC"/>
</dbReference>
<keyword evidence="12" id="KW-1185">Reference proteome</keyword>
<accession>A0A1Y1WEI8</accession>
<feature type="transmembrane region" description="Helical" evidence="10">
    <location>
        <begin position="403"/>
        <end position="423"/>
    </location>
</feature>
<keyword evidence="9 10" id="KW-0472">Membrane</keyword>
<evidence type="ECO:0000256" key="5">
    <source>
        <dbReference type="ARBA" id="ARBA00022692"/>
    </source>
</evidence>
<protein>
    <recommendedName>
        <fullName evidence="3">dolichol kinase</fullName>
        <ecNumber evidence="3">2.7.1.108</ecNumber>
    </recommendedName>
</protein>
<evidence type="ECO:0000256" key="7">
    <source>
        <dbReference type="ARBA" id="ARBA00022824"/>
    </source>
</evidence>
<evidence type="ECO:0000256" key="8">
    <source>
        <dbReference type="ARBA" id="ARBA00022989"/>
    </source>
</evidence>
<dbReference type="PANTHER" id="PTHR13205:SF15">
    <property type="entry name" value="DOLICHOL KINASE"/>
    <property type="match status" value="1"/>
</dbReference>
<reference evidence="11 12" key="1">
    <citation type="submission" date="2016-07" db="EMBL/GenBank/DDBJ databases">
        <title>Pervasive Adenine N6-methylation of Active Genes in Fungi.</title>
        <authorList>
            <consortium name="DOE Joint Genome Institute"/>
            <person name="Mondo S.J."/>
            <person name="Dannebaum R.O."/>
            <person name="Kuo R.C."/>
            <person name="Labutti K."/>
            <person name="Haridas S."/>
            <person name="Kuo A."/>
            <person name="Salamov A."/>
            <person name="Ahrendt S.R."/>
            <person name="Lipzen A."/>
            <person name="Sullivan W."/>
            <person name="Andreopoulos W.B."/>
            <person name="Clum A."/>
            <person name="Lindquist E."/>
            <person name="Daum C."/>
            <person name="Ramamoorthy G.K."/>
            <person name="Gryganskyi A."/>
            <person name="Culley D."/>
            <person name="Magnuson J.K."/>
            <person name="James T.Y."/>
            <person name="O'Malley M.A."/>
            <person name="Stajich J.E."/>
            <person name="Spatafora J.W."/>
            <person name="Visel A."/>
            <person name="Grigoriev I.V."/>
        </authorList>
    </citation>
    <scope>NUCLEOTIDE SEQUENCE [LARGE SCALE GENOMIC DNA]</scope>
    <source>
        <strain evidence="11 12">ATCC 12442</strain>
    </source>
</reference>
<dbReference type="EMBL" id="MCFD01000003">
    <property type="protein sequence ID" value="ORX71903.1"/>
    <property type="molecule type" value="Genomic_DNA"/>
</dbReference>
<evidence type="ECO:0000256" key="4">
    <source>
        <dbReference type="ARBA" id="ARBA00022679"/>
    </source>
</evidence>
<dbReference type="InterPro" id="IPR032974">
    <property type="entry name" value="Polypren_kinase"/>
</dbReference>
<evidence type="ECO:0000313" key="12">
    <source>
        <dbReference type="Proteomes" id="UP000193922"/>
    </source>
</evidence>
<keyword evidence="8 10" id="KW-1133">Transmembrane helix</keyword>
<dbReference type="GO" id="GO:0005789">
    <property type="term" value="C:endoplasmic reticulum membrane"/>
    <property type="evidence" value="ECO:0007669"/>
    <property type="project" value="UniProtKB-SubCell"/>
</dbReference>
<proteinExistence type="inferred from homology"/>
<keyword evidence="4" id="KW-0808">Transferase</keyword>
<evidence type="ECO:0000256" key="3">
    <source>
        <dbReference type="ARBA" id="ARBA00012132"/>
    </source>
</evidence>
<comment type="subcellular location">
    <subcellularLocation>
        <location evidence="1">Endoplasmic reticulum membrane</location>
        <topology evidence="1">Multi-pass membrane protein</topology>
    </subcellularLocation>
</comment>
<organism evidence="11 12">
    <name type="scientific">Linderina pennispora</name>
    <dbReference type="NCBI Taxonomy" id="61395"/>
    <lineage>
        <taxon>Eukaryota</taxon>
        <taxon>Fungi</taxon>
        <taxon>Fungi incertae sedis</taxon>
        <taxon>Zoopagomycota</taxon>
        <taxon>Kickxellomycotina</taxon>
        <taxon>Kickxellomycetes</taxon>
        <taxon>Kickxellales</taxon>
        <taxon>Kickxellaceae</taxon>
        <taxon>Linderina</taxon>
    </lineage>
</organism>
<feature type="transmembrane region" description="Helical" evidence="10">
    <location>
        <begin position="343"/>
        <end position="366"/>
    </location>
</feature>
<feature type="transmembrane region" description="Helical" evidence="10">
    <location>
        <begin position="430"/>
        <end position="449"/>
    </location>
</feature>
<keyword evidence="5 10" id="KW-0812">Transmembrane</keyword>
<dbReference type="EC" id="2.7.1.108" evidence="3"/>
<comment type="caution">
    <text evidence="11">The sequence shown here is derived from an EMBL/GenBank/DDBJ whole genome shotgun (WGS) entry which is preliminary data.</text>
</comment>
<feature type="transmembrane region" description="Helical" evidence="10">
    <location>
        <begin position="317"/>
        <end position="337"/>
    </location>
</feature>